<organism evidence="3 4">
    <name type="scientific">Crassostrea virginica</name>
    <name type="common">Eastern oyster</name>
    <dbReference type="NCBI Taxonomy" id="6565"/>
    <lineage>
        <taxon>Eukaryota</taxon>
        <taxon>Metazoa</taxon>
        <taxon>Spiralia</taxon>
        <taxon>Lophotrochozoa</taxon>
        <taxon>Mollusca</taxon>
        <taxon>Bivalvia</taxon>
        <taxon>Autobranchia</taxon>
        <taxon>Pteriomorphia</taxon>
        <taxon>Ostreida</taxon>
        <taxon>Ostreoidea</taxon>
        <taxon>Ostreidae</taxon>
        <taxon>Crassostrea</taxon>
    </lineage>
</organism>
<feature type="region of interest" description="Disordered" evidence="1">
    <location>
        <begin position="255"/>
        <end position="304"/>
    </location>
</feature>
<keyword evidence="2" id="KW-0812">Transmembrane</keyword>
<keyword evidence="2" id="KW-0472">Membrane</keyword>
<dbReference type="InterPro" id="IPR036259">
    <property type="entry name" value="MFS_trans_sf"/>
</dbReference>
<dbReference type="RefSeq" id="XP_022339714.1">
    <property type="nucleotide sequence ID" value="XM_022484006.1"/>
</dbReference>
<accession>A0A8B8EJ14</accession>
<dbReference type="KEGG" id="cvn:111134703"/>
<feature type="compositionally biased region" description="Polar residues" evidence="1">
    <location>
        <begin position="345"/>
        <end position="356"/>
    </location>
</feature>
<feature type="transmembrane region" description="Helical" evidence="2">
    <location>
        <begin position="59"/>
        <end position="79"/>
    </location>
</feature>
<feature type="transmembrane region" description="Helical" evidence="2">
    <location>
        <begin position="508"/>
        <end position="526"/>
    </location>
</feature>
<feature type="transmembrane region" description="Helical" evidence="2">
    <location>
        <begin position="175"/>
        <end position="198"/>
    </location>
</feature>
<feature type="transmembrane region" description="Helical" evidence="2">
    <location>
        <begin position="115"/>
        <end position="142"/>
    </location>
</feature>
<keyword evidence="2" id="KW-1133">Transmembrane helix</keyword>
<feature type="compositionally biased region" description="Polar residues" evidence="1">
    <location>
        <begin position="268"/>
        <end position="291"/>
    </location>
</feature>
<dbReference type="OrthoDB" id="6145202at2759"/>
<dbReference type="GO" id="GO:0022857">
    <property type="term" value="F:transmembrane transporter activity"/>
    <property type="evidence" value="ECO:0007669"/>
    <property type="project" value="InterPro"/>
</dbReference>
<feature type="transmembrane region" description="Helical" evidence="2">
    <location>
        <begin position="20"/>
        <end position="39"/>
    </location>
</feature>
<sequence length="582" mass="63816">MPEKDSESSRRPPQPVDKGWAWGVLAAAVLVTALWGGVVRGFGVLLVELRAEHRLTTSALSLVVALHTALFTVGGLLALTYGVRYLSARQCVFIGAILAVLSFIFTSLAKNGNILFVSYGLLLGLACAISVGPTTVLVSLYFKEKRNMATWCLQISPSVGAMLSAPLVQGLVDKYFLKGCLLIMAAILSHFFLASVLMRPPELYRKWQKLKQKIEKNRVKSSLLVRDGYPSEPFRARSPTSDSTFSPLARQAMLQRMKSRNDEDEESPASSAQTEKSSSTLLEPEQKQTNSAEHKGHDQVVKRRSEKSQQIMLYGSYDFGISAAFLEQRYRVYRTRTESEKSNKSNDSAKSFLSENSTTNGGCKGFQVHGYVRSSVLCSPSYMLFTLGFTLGIPTLITVLFLPDLGIDCDLNSSRAASLVSISMIGEIIGQVAAVILSYRHIDDFIIITISLIIMGIVCNLLRFFANFFLLVLFSFVTGLCGGPIHALHTNIIRKSLSAEEVASGMCLLHLAQGLSWTIAIPAAGYTRDVTGSYTTPFAAIGSMAIVSAIFITASRLCLRRHRKGVFHPETGELENHEVIIK</sequence>
<dbReference type="Gene3D" id="1.20.1250.20">
    <property type="entry name" value="MFS general substrate transporter like domains"/>
    <property type="match status" value="2"/>
</dbReference>
<feature type="compositionally biased region" description="Basic and acidic residues" evidence="1">
    <location>
        <begin position="292"/>
        <end position="304"/>
    </location>
</feature>
<reference evidence="4 5" key="1">
    <citation type="submission" date="2025-04" db="UniProtKB">
        <authorList>
            <consortium name="RefSeq"/>
        </authorList>
    </citation>
    <scope>IDENTIFICATION</scope>
    <source>
        <tissue evidence="4 5">Whole sample</tissue>
    </source>
</reference>
<feature type="region of interest" description="Disordered" evidence="1">
    <location>
        <begin position="336"/>
        <end position="356"/>
    </location>
</feature>
<gene>
    <name evidence="4 5" type="primary">LOC111134703</name>
</gene>
<dbReference type="SUPFAM" id="SSF103473">
    <property type="entry name" value="MFS general substrate transporter"/>
    <property type="match status" value="1"/>
</dbReference>
<dbReference type="Proteomes" id="UP000694844">
    <property type="component" value="Chromosome 5"/>
</dbReference>
<keyword evidence="3" id="KW-1185">Reference proteome</keyword>
<protein>
    <submittedName>
        <fullName evidence="4 5">Uncharacterized protein LOC111134703</fullName>
    </submittedName>
</protein>
<dbReference type="InterPro" id="IPR011701">
    <property type="entry name" value="MFS"/>
</dbReference>
<dbReference type="RefSeq" id="XP_022339715.1">
    <property type="nucleotide sequence ID" value="XM_022484007.1"/>
</dbReference>
<feature type="transmembrane region" description="Helical" evidence="2">
    <location>
        <begin position="91"/>
        <end position="109"/>
    </location>
</feature>
<feature type="transmembrane region" description="Helical" evidence="2">
    <location>
        <begin position="538"/>
        <end position="559"/>
    </location>
</feature>
<feature type="transmembrane region" description="Helical" evidence="2">
    <location>
        <begin position="415"/>
        <end position="438"/>
    </location>
</feature>
<evidence type="ECO:0000256" key="2">
    <source>
        <dbReference type="SAM" id="Phobius"/>
    </source>
</evidence>
<evidence type="ECO:0000313" key="3">
    <source>
        <dbReference type="Proteomes" id="UP000694844"/>
    </source>
</evidence>
<dbReference type="GeneID" id="111134703"/>
<evidence type="ECO:0000313" key="4">
    <source>
        <dbReference type="RefSeq" id="XP_022339714.1"/>
    </source>
</evidence>
<dbReference type="PANTHER" id="PTHR11360">
    <property type="entry name" value="MONOCARBOXYLATE TRANSPORTER"/>
    <property type="match status" value="1"/>
</dbReference>
<feature type="transmembrane region" description="Helical" evidence="2">
    <location>
        <begin position="382"/>
        <end position="403"/>
    </location>
</feature>
<dbReference type="CDD" id="cd06174">
    <property type="entry name" value="MFS"/>
    <property type="match status" value="1"/>
</dbReference>
<feature type="transmembrane region" description="Helical" evidence="2">
    <location>
        <begin position="445"/>
        <end position="463"/>
    </location>
</feature>
<dbReference type="PANTHER" id="PTHR11360:SF284">
    <property type="entry name" value="EG:103B4.3 PROTEIN-RELATED"/>
    <property type="match status" value="1"/>
</dbReference>
<dbReference type="AlphaFoldDB" id="A0A8B8EJ14"/>
<name>A0A8B8EJ14_CRAVI</name>
<proteinExistence type="predicted"/>
<dbReference type="Pfam" id="PF07690">
    <property type="entry name" value="MFS_1"/>
    <property type="match status" value="2"/>
</dbReference>
<evidence type="ECO:0000256" key="1">
    <source>
        <dbReference type="SAM" id="MobiDB-lite"/>
    </source>
</evidence>
<dbReference type="InterPro" id="IPR050327">
    <property type="entry name" value="Proton-linked_MCT"/>
</dbReference>
<feature type="transmembrane region" description="Helical" evidence="2">
    <location>
        <begin position="469"/>
        <end position="488"/>
    </location>
</feature>
<evidence type="ECO:0000313" key="5">
    <source>
        <dbReference type="RefSeq" id="XP_022339715.1"/>
    </source>
</evidence>